<accession>A0A381IKT4</accession>
<evidence type="ECO:0000313" key="2">
    <source>
        <dbReference type="Proteomes" id="UP000254701"/>
    </source>
</evidence>
<sequence length="80" mass="9543">MIAYTTPGRRAKTSVPNIQIQPCNEGKQSTTKWRREKRINEAVERGEEHQRSYFTDNRKDEYVNHCGPSGHRRWWIITIQ</sequence>
<proteinExistence type="predicted"/>
<name>A0A381IKT4_AMIAI</name>
<organism evidence="1 2">
    <name type="scientific">Aminobacter aminovorans</name>
    <name type="common">Chelatobacter heintzii</name>
    <dbReference type="NCBI Taxonomy" id="83263"/>
    <lineage>
        <taxon>Bacteria</taxon>
        <taxon>Pseudomonadati</taxon>
        <taxon>Pseudomonadota</taxon>
        <taxon>Alphaproteobacteria</taxon>
        <taxon>Hyphomicrobiales</taxon>
        <taxon>Phyllobacteriaceae</taxon>
        <taxon>Aminobacter</taxon>
    </lineage>
</organism>
<dbReference type="EMBL" id="UFSM01000002">
    <property type="protein sequence ID" value="SUY28330.1"/>
    <property type="molecule type" value="Genomic_DNA"/>
</dbReference>
<dbReference type="AlphaFoldDB" id="A0A381IKT4"/>
<reference evidence="1 2" key="1">
    <citation type="submission" date="2018-06" db="EMBL/GenBank/DDBJ databases">
        <authorList>
            <consortium name="Pathogen Informatics"/>
            <person name="Doyle S."/>
        </authorList>
    </citation>
    <scope>NUCLEOTIDE SEQUENCE [LARGE SCALE GENOMIC DNA]</scope>
    <source>
        <strain evidence="1 2">NCTC10684</strain>
    </source>
</reference>
<dbReference type="Proteomes" id="UP000254701">
    <property type="component" value="Unassembled WGS sequence"/>
</dbReference>
<protein>
    <submittedName>
        <fullName evidence="1">Uncharacterized protein</fullName>
    </submittedName>
</protein>
<gene>
    <name evidence="1" type="ORF">NCTC10684_05095</name>
</gene>
<evidence type="ECO:0000313" key="1">
    <source>
        <dbReference type="EMBL" id="SUY28330.1"/>
    </source>
</evidence>